<keyword evidence="3" id="KW-1185">Reference proteome</keyword>
<feature type="domain" description="DUF1330" evidence="1">
    <location>
        <begin position="2"/>
        <end position="94"/>
    </location>
</feature>
<evidence type="ECO:0000313" key="2">
    <source>
        <dbReference type="EMBL" id="MEQ6918182.1"/>
    </source>
</evidence>
<evidence type="ECO:0000313" key="3">
    <source>
        <dbReference type="Proteomes" id="UP001442468"/>
    </source>
</evidence>
<dbReference type="PANTHER" id="PTHR41521">
    <property type="match status" value="1"/>
</dbReference>
<dbReference type="PANTHER" id="PTHR41521:SF4">
    <property type="entry name" value="BLR0684 PROTEIN"/>
    <property type="match status" value="1"/>
</dbReference>
<dbReference type="InterPro" id="IPR010753">
    <property type="entry name" value="DUF1330"/>
</dbReference>
<dbReference type="RefSeq" id="WP_349762457.1">
    <property type="nucleotide sequence ID" value="NZ_JBEGCJ010000005.1"/>
</dbReference>
<dbReference type="Gene3D" id="3.30.70.100">
    <property type="match status" value="1"/>
</dbReference>
<dbReference type="Proteomes" id="UP001442468">
    <property type="component" value="Unassembled WGS sequence"/>
</dbReference>
<proteinExistence type="predicted"/>
<name>A0ABV1NGK8_9GAMM</name>
<dbReference type="InterPro" id="IPR011008">
    <property type="entry name" value="Dimeric_a/b-barrel"/>
</dbReference>
<dbReference type="Pfam" id="PF07045">
    <property type="entry name" value="DUF1330"/>
    <property type="match status" value="1"/>
</dbReference>
<organism evidence="2 3">
    <name type="scientific">Halomonas aquatica</name>
    <dbReference type="NCBI Taxonomy" id="3151123"/>
    <lineage>
        <taxon>Bacteria</taxon>
        <taxon>Pseudomonadati</taxon>
        <taxon>Pseudomonadota</taxon>
        <taxon>Gammaproteobacteria</taxon>
        <taxon>Oceanospirillales</taxon>
        <taxon>Halomonadaceae</taxon>
        <taxon>Halomonas</taxon>
    </lineage>
</organism>
<protein>
    <submittedName>
        <fullName evidence="2">DUF1330 domain-containing protein</fullName>
    </submittedName>
</protein>
<comment type="caution">
    <text evidence="2">The sequence shown here is derived from an EMBL/GenBank/DDBJ whole genome shotgun (WGS) entry which is preliminary data.</text>
</comment>
<gene>
    <name evidence="2" type="ORF">ABE960_11685</name>
</gene>
<sequence>MSAYFVFNYRINDRDAYDPYLAAVPAILEAHGAEILAVDFDSEVVEGDARHVTVVLMFPSKEAARGWYDSPEYQDIIGLRLDNSDGMAVLANGVGN</sequence>
<reference evidence="2 3" key="1">
    <citation type="submission" date="2024-05" db="EMBL/GenBank/DDBJ databases">
        <title>Halomonas sp. SSM6 16S ribosomal RNA gene Genome sequencing and assembly.</title>
        <authorList>
            <person name="Yook S."/>
        </authorList>
    </citation>
    <scope>NUCLEOTIDE SEQUENCE [LARGE SCALE GENOMIC DNA]</scope>
    <source>
        <strain evidence="2 3">SSM6</strain>
    </source>
</reference>
<dbReference type="EMBL" id="JBEGCJ010000005">
    <property type="protein sequence ID" value="MEQ6918182.1"/>
    <property type="molecule type" value="Genomic_DNA"/>
</dbReference>
<accession>A0ABV1NGK8</accession>
<dbReference type="SUPFAM" id="SSF54909">
    <property type="entry name" value="Dimeric alpha+beta barrel"/>
    <property type="match status" value="1"/>
</dbReference>
<evidence type="ECO:0000259" key="1">
    <source>
        <dbReference type="Pfam" id="PF07045"/>
    </source>
</evidence>